<dbReference type="NCBIfam" id="TIGR01201">
    <property type="entry name" value="HU_rel"/>
    <property type="match status" value="1"/>
</dbReference>
<feature type="region of interest" description="Disordered" evidence="2">
    <location>
        <begin position="128"/>
        <end position="157"/>
    </location>
</feature>
<feature type="domain" description="HU" evidence="3">
    <location>
        <begin position="1"/>
        <end position="123"/>
    </location>
</feature>
<evidence type="ECO:0000256" key="2">
    <source>
        <dbReference type="SAM" id="MobiDB-lite"/>
    </source>
</evidence>
<gene>
    <name evidence="4" type="ORF">C7382_10776</name>
</gene>
<dbReference type="InterPro" id="IPR041607">
    <property type="entry name" value="HU-HIG"/>
</dbReference>
<evidence type="ECO:0000313" key="4">
    <source>
        <dbReference type="EMBL" id="PVZ10711.1"/>
    </source>
</evidence>
<accession>A0A2U1FES7</accession>
<sequence length="157" mass="16960">MAVSFKVRERKVKINGKAVKIRFAQSVKTGDMDLLEICDLTSKISAVSEGDVRSVLNTLTDLIIGGLRQGRSVALGELGRFRISLSSKAALEGETFTAENIRRARVTFYPGGEIRRACREIRLKGINQIRPEEQPVTPPVTPPSHDGGAEGSIGGGL</sequence>
<keyword evidence="5" id="KW-1185">Reference proteome</keyword>
<reference evidence="4 5" key="1">
    <citation type="submission" date="2018-04" db="EMBL/GenBank/DDBJ databases">
        <title>Genomic Encyclopedia of Type Strains, Phase IV (KMG-IV): sequencing the most valuable type-strain genomes for metagenomic binning, comparative biology and taxonomic classification.</title>
        <authorList>
            <person name="Goeker M."/>
        </authorList>
    </citation>
    <scope>NUCLEOTIDE SEQUENCE [LARGE SCALE GENOMIC DNA]</scope>
    <source>
        <strain evidence="4 5">DSM 28520</strain>
    </source>
</reference>
<dbReference type="InterPro" id="IPR005902">
    <property type="entry name" value="HU_DNA-bd_put"/>
</dbReference>
<keyword evidence="1 4" id="KW-0238">DNA-binding</keyword>
<dbReference type="Proteomes" id="UP000245462">
    <property type="component" value="Unassembled WGS sequence"/>
</dbReference>
<dbReference type="GeneID" id="94550706"/>
<dbReference type="RefSeq" id="WP_116679257.1">
    <property type="nucleotide sequence ID" value="NZ_JBGYUN010000082.1"/>
</dbReference>
<dbReference type="Pfam" id="PF18291">
    <property type="entry name" value="HU-HIG"/>
    <property type="match status" value="1"/>
</dbReference>
<evidence type="ECO:0000313" key="5">
    <source>
        <dbReference type="Proteomes" id="UP000245462"/>
    </source>
</evidence>
<protein>
    <submittedName>
        <fullName evidence="4">Putative histone-like DNA-binding protein</fullName>
    </submittedName>
</protein>
<evidence type="ECO:0000259" key="3">
    <source>
        <dbReference type="Pfam" id="PF18291"/>
    </source>
</evidence>
<organism evidence="4 5">
    <name type="scientific">Porphyromonas loveana</name>
    <dbReference type="NCBI Taxonomy" id="1884669"/>
    <lineage>
        <taxon>Bacteria</taxon>
        <taxon>Pseudomonadati</taxon>
        <taxon>Bacteroidota</taxon>
        <taxon>Bacteroidia</taxon>
        <taxon>Bacteroidales</taxon>
        <taxon>Porphyromonadaceae</taxon>
        <taxon>Porphyromonas</taxon>
    </lineage>
</organism>
<comment type="caution">
    <text evidence="4">The sequence shown here is derived from an EMBL/GenBank/DDBJ whole genome shotgun (WGS) entry which is preliminary data.</text>
</comment>
<dbReference type="AlphaFoldDB" id="A0A2U1FES7"/>
<evidence type="ECO:0000256" key="1">
    <source>
        <dbReference type="ARBA" id="ARBA00023125"/>
    </source>
</evidence>
<dbReference type="GO" id="GO:0003677">
    <property type="term" value="F:DNA binding"/>
    <property type="evidence" value="ECO:0007669"/>
    <property type="project" value="UniProtKB-KW"/>
</dbReference>
<dbReference type="OrthoDB" id="1040974at2"/>
<proteinExistence type="predicted"/>
<dbReference type="InterPro" id="IPR010992">
    <property type="entry name" value="IHF-like_DNA-bd_dom_sf"/>
</dbReference>
<dbReference type="EMBL" id="QEKY01000007">
    <property type="protein sequence ID" value="PVZ10711.1"/>
    <property type="molecule type" value="Genomic_DNA"/>
</dbReference>
<name>A0A2U1FES7_9PORP</name>
<dbReference type="SUPFAM" id="SSF47729">
    <property type="entry name" value="IHF-like DNA-binding proteins"/>
    <property type="match status" value="1"/>
</dbReference>